<dbReference type="AlphaFoldDB" id="A0A4R5CWX4"/>
<dbReference type="Proteomes" id="UP000294644">
    <property type="component" value="Unassembled WGS sequence"/>
</dbReference>
<evidence type="ECO:0000256" key="3">
    <source>
        <dbReference type="ARBA" id="ARBA00022630"/>
    </source>
</evidence>
<evidence type="ECO:0000256" key="4">
    <source>
        <dbReference type="ARBA" id="ARBA00022827"/>
    </source>
</evidence>
<dbReference type="InterPro" id="IPR051820">
    <property type="entry name" value="FAD-binding_MO"/>
</dbReference>
<keyword evidence="9" id="KW-1185">Reference proteome</keyword>
<comment type="cofactor">
    <cofactor evidence="1">
        <name>FAD</name>
        <dbReference type="ChEBI" id="CHEBI:57692"/>
    </cofactor>
</comment>
<dbReference type="InterPro" id="IPR036188">
    <property type="entry name" value="FAD/NAD-bd_sf"/>
</dbReference>
<keyword evidence="4" id="KW-0274">FAD</keyword>
<dbReference type="PANTHER" id="PTHR43872">
    <property type="entry name" value="MONOOXYGENASE, PUTATIVE (AFU_ORTHOLOGUE AFUA_8G02570)-RELATED"/>
    <property type="match status" value="1"/>
</dbReference>
<dbReference type="OrthoDB" id="9778740at2"/>
<evidence type="ECO:0000313" key="8">
    <source>
        <dbReference type="EMBL" id="TDE05289.1"/>
    </source>
</evidence>
<dbReference type="SUPFAM" id="SSF51905">
    <property type="entry name" value="FAD/NAD(P)-binding domain"/>
    <property type="match status" value="2"/>
</dbReference>
<dbReference type="FunFam" id="3.50.50.60:FF:000228">
    <property type="entry name" value="FAD-containing monooxygenase EthA"/>
    <property type="match status" value="1"/>
</dbReference>
<accession>A0A4R5CWX4</accession>
<comment type="similarity">
    <text evidence="2">Belongs to the FAD-binding monooxygenase family.</text>
</comment>
<dbReference type="EMBL" id="SMFN01000006">
    <property type="protein sequence ID" value="TDE05289.1"/>
    <property type="molecule type" value="Genomic_DNA"/>
</dbReference>
<protein>
    <submittedName>
        <fullName evidence="8">NAD(P)/FAD-dependent oxidoreductase</fullName>
    </submittedName>
</protein>
<dbReference type="RefSeq" id="WP_132065651.1">
    <property type="nucleotide sequence ID" value="NZ_SMFN01000006.1"/>
</dbReference>
<dbReference type="PRINTS" id="PR00411">
    <property type="entry name" value="PNDRDTASEI"/>
</dbReference>
<name>A0A4R5CWX4_9FLAO</name>
<dbReference type="PANTHER" id="PTHR43872:SF1">
    <property type="entry name" value="MONOOXYGENASE, PUTATIVE (AFU_ORTHOLOGUE AFUA_8G02570)-RELATED"/>
    <property type="match status" value="1"/>
</dbReference>
<organism evidence="8 9">
    <name type="scientific">Flavobacterium sandaracinum</name>
    <dbReference type="NCBI Taxonomy" id="2541733"/>
    <lineage>
        <taxon>Bacteria</taxon>
        <taxon>Pseudomonadati</taxon>
        <taxon>Bacteroidota</taxon>
        <taxon>Flavobacteriia</taxon>
        <taxon>Flavobacteriales</taxon>
        <taxon>Flavobacteriaceae</taxon>
        <taxon>Flavobacterium</taxon>
    </lineage>
</organism>
<reference evidence="8 9" key="1">
    <citation type="submission" date="2019-03" db="EMBL/GenBank/DDBJ databases">
        <title>Flavobacterium LB-D12 sp. nov., isolated from arctic soil.</title>
        <authorList>
            <person name="Chaudhary D.K."/>
        </authorList>
    </citation>
    <scope>NUCLEOTIDE SEQUENCE [LARGE SCALE GENOMIC DNA]</scope>
    <source>
        <strain evidence="8 9">LB-D12</strain>
    </source>
</reference>
<dbReference type="GO" id="GO:0004497">
    <property type="term" value="F:monooxygenase activity"/>
    <property type="evidence" value="ECO:0007669"/>
    <property type="project" value="UniProtKB-KW"/>
</dbReference>
<evidence type="ECO:0000313" key="9">
    <source>
        <dbReference type="Proteomes" id="UP000294644"/>
    </source>
</evidence>
<evidence type="ECO:0000256" key="5">
    <source>
        <dbReference type="ARBA" id="ARBA00022857"/>
    </source>
</evidence>
<keyword evidence="5" id="KW-0521">NADP</keyword>
<evidence type="ECO:0000256" key="6">
    <source>
        <dbReference type="ARBA" id="ARBA00023002"/>
    </source>
</evidence>
<keyword evidence="3" id="KW-0285">Flavoprotein</keyword>
<proteinExistence type="inferred from homology"/>
<keyword evidence="6" id="KW-0560">Oxidoreductase</keyword>
<dbReference type="Gene3D" id="3.50.50.60">
    <property type="entry name" value="FAD/NAD(P)-binding domain"/>
    <property type="match status" value="3"/>
</dbReference>
<dbReference type="Pfam" id="PF13738">
    <property type="entry name" value="Pyr_redox_3"/>
    <property type="match status" value="1"/>
</dbReference>
<sequence length="483" mass="54608">MNCTHTDIIIIGAGLSGIGAACHLSRKNPSKTYVILEARAALGGTWSLFQYPGIRSDSDMYTFGYSFKTWEDQKSFADGPSILKYINEAADEYHVRDRIIYEQKALSYNFDTKEKLWTITTVNLATAEKSIYTCNFIFSCSGYYNYNKGYTPIFKDQSLFEGQIIHPQQWPKKLDVATKNVVIIGSGATAVTIVPELANEGAQVVMLQRSPTYIAALPNHDKIAARIKRIFSKKLAYRLIRYKNIFYAIVFFNLCKFFPEAMKNFIIKGAQKGLGNFPVDPHFVPNYNPWEQRFCIAPNGDFFRAIRKGKATVVTDHIDRFTTNGIVLQSGKTLAADIIITATGLDLVAFGGVSIQVDSKPFDLPSSFVYKGLMLSDLPNFFIFVGYTNASWTLKSDLTSEYISRMLLYLEKHNYKAVQAKVVETNLQPVPLLNLNSGYILRAANSLPNQGNKAPWRVYQNYVLDYKMLRIDAIKDKRLTFFS</sequence>
<evidence type="ECO:0000256" key="1">
    <source>
        <dbReference type="ARBA" id="ARBA00001974"/>
    </source>
</evidence>
<comment type="caution">
    <text evidence="8">The sequence shown here is derived from an EMBL/GenBank/DDBJ whole genome shotgun (WGS) entry which is preliminary data.</text>
</comment>
<keyword evidence="7" id="KW-0503">Monooxygenase</keyword>
<evidence type="ECO:0000256" key="7">
    <source>
        <dbReference type="ARBA" id="ARBA00023033"/>
    </source>
</evidence>
<evidence type="ECO:0000256" key="2">
    <source>
        <dbReference type="ARBA" id="ARBA00010139"/>
    </source>
</evidence>
<gene>
    <name evidence="8" type="ORF">E0F91_07260</name>
</gene>